<evidence type="ECO:0000313" key="2">
    <source>
        <dbReference type="EMBL" id="SEH46995.1"/>
    </source>
</evidence>
<dbReference type="AlphaFoldDB" id="A0A1H6IJ71"/>
<proteinExistence type="predicted"/>
<accession>A0A1H6IJ71</accession>
<dbReference type="InterPro" id="IPR050469">
    <property type="entry name" value="Diguanylate_Cyclase"/>
</dbReference>
<sequence>MNLGFHSFSEHIKAMASVFSVEAFPDGTYGNIRLVTGNKIFFKITEENREKIGEKAMHNTEFAPDLPYEHYIPKDKNFEEFCYRSAILGETLHTYIRPERMPIWIHLTAIPLQSDKPNIGYCAYVQSFSEVPDYSLMTNIAPDIASNVLQICMKLRGANSFTVALNDIISDIRRVCNAEHCCILSTDFNQRKCSILCEALSENSKLTLLDKYVDDDFFAVVDTWHETIAGSTCAFVKDKQDWENLQKRNPVWYSSIKQSGIDNVILFPLRYRNDILGFIWASNFNLDQAMKIKETLELTTYFLASELASHQLFSRLEILSSQDVLTGVKNRNAMNNRIDSFIADSSNSDEPLGIVFADLNGLKQINDNDGHFAGDLLLKDAALTLQKHFPEYEIYRAGGDEFMVLALEPDKDKFTKKVERFKADTSAPDTVCFAAGWSYETVGNIRKALQTADANMYADKEEFYKKYPERKR</sequence>
<dbReference type="Proteomes" id="UP000183190">
    <property type="component" value="Unassembled WGS sequence"/>
</dbReference>
<dbReference type="PANTHER" id="PTHR45138:SF9">
    <property type="entry name" value="DIGUANYLATE CYCLASE DGCM-RELATED"/>
    <property type="match status" value="1"/>
</dbReference>
<dbReference type="SMART" id="SM00267">
    <property type="entry name" value="GGDEF"/>
    <property type="match status" value="1"/>
</dbReference>
<dbReference type="PROSITE" id="PS50887">
    <property type="entry name" value="GGDEF"/>
    <property type="match status" value="1"/>
</dbReference>
<feature type="domain" description="GGDEF" evidence="1">
    <location>
        <begin position="350"/>
        <end position="472"/>
    </location>
</feature>
<gene>
    <name evidence="2" type="ORF">SAMN02910265_00858</name>
</gene>
<evidence type="ECO:0000259" key="1">
    <source>
        <dbReference type="PROSITE" id="PS50887"/>
    </source>
</evidence>
<dbReference type="CDD" id="cd01949">
    <property type="entry name" value="GGDEF"/>
    <property type="match status" value="1"/>
</dbReference>
<dbReference type="Pfam" id="PF00990">
    <property type="entry name" value="GGDEF"/>
    <property type="match status" value="1"/>
</dbReference>
<dbReference type="Gene3D" id="3.30.70.270">
    <property type="match status" value="1"/>
</dbReference>
<name>A0A1H6IJ71_RUMFL</name>
<organism evidence="2 3">
    <name type="scientific">Ruminococcus flavefaciens</name>
    <dbReference type="NCBI Taxonomy" id="1265"/>
    <lineage>
        <taxon>Bacteria</taxon>
        <taxon>Bacillati</taxon>
        <taxon>Bacillota</taxon>
        <taxon>Clostridia</taxon>
        <taxon>Eubacteriales</taxon>
        <taxon>Oscillospiraceae</taxon>
        <taxon>Ruminococcus</taxon>
    </lineage>
</organism>
<dbReference type="RefSeq" id="WP_074714642.1">
    <property type="nucleotide sequence ID" value="NZ_FNWV01000002.1"/>
</dbReference>
<reference evidence="2 3" key="1">
    <citation type="submission" date="2016-10" db="EMBL/GenBank/DDBJ databases">
        <authorList>
            <person name="de Groot N.N."/>
        </authorList>
    </citation>
    <scope>NUCLEOTIDE SEQUENCE [LARGE SCALE GENOMIC DNA]</scope>
    <source>
        <strain evidence="2 3">YAD2003</strain>
    </source>
</reference>
<dbReference type="InterPro" id="IPR029016">
    <property type="entry name" value="GAF-like_dom_sf"/>
</dbReference>
<dbReference type="NCBIfam" id="TIGR00254">
    <property type="entry name" value="GGDEF"/>
    <property type="match status" value="1"/>
</dbReference>
<dbReference type="InterPro" id="IPR029787">
    <property type="entry name" value="Nucleotide_cyclase"/>
</dbReference>
<dbReference type="PANTHER" id="PTHR45138">
    <property type="entry name" value="REGULATORY COMPONENTS OF SENSORY TRANSDUCTION SYSTEM"/>
    <property type="match status" value="1"/>
</dbReference>
<dbReference type="OrthoDB" id="9801014at2"/>
<evidence type="ECO:0000313" key="3">
    <source>
        <dbReference type="Proteomes" id="UP000183190"/>
    </source>
</evidence>
<dbReference type="EMBL" id="FNWV01000002">
    <property type="protein sequence ID" value="SEH46995.1"/>
    <property type="molecule type" value="Genomic_DNA"/>
</dbReference>
<dbReference type="GO" id="GO:0052621">
    <property type="term" value="F:diguanylate cyclase activity"/>
    <property type="evidence" value="ECO:0007669"/>
    <property type="project" value="TreeGrafter"/>
</dbReference>
<dbReference type="Gene3D" id="3.30.450.40">
    <property type="match status" value="1"/>
</dbReference>
<dbReference type="InterPro" id="IPR000160">
    <property type="entry name" value="GGDEF_dom"/>
</dbReference>
<dbReference type="InterPro" id="IPR043128">
    <property type="entry name" value="Rev_trsase/Diguanyl_cyclase"/>
</dbReference>
<protein>
    <submittedName>
        <fullName evidence="2">Diguanylate cyclase (GGDEF) domain-containing protein</fullName>
    </submittedName>
</protein>
<dbReference type="SUPFAM" id="SSF55073">
    <property type="entry name" value="Nucleotide cyclase"/>
    <property type="match status" value="1"/>
</dbReference>